<evidence type="ECO:0000313" key="2">
    <source>
        <dbReference type="Proteomes" id="UP001280121"/>
    </source>
</evidence>
<sequence>MCLPKCEGGFGFKDLALFNQTLLAKQAWRIFSVPDSLAARVLKAKYFSSGDFMSASTKAGCSHIWRSLNWGRELLSKGLRWNVGDGSKINVFKDTSFKLVTFDPGTDLRVSDLFDRARRDWNVDILDQILLSIDKEVVLSIPINWMGGQDFQSLHFDKKGEYTVSSGYKCALQDSIKEAASPSFQAVFQTLADKFDPDELSSACMLAWAAWEDRNSLINTGKAKDPNRVASRALEMLVEFKNSMQAISSPPTIPTFRAPTDWVVPPPSRLKLNTCATFLR</sequence>
<comment type="caution">
    <text evidence="1">The sequence shown here is derived from an EMBL/GenBank/DDBJ whole genome shotgun (WGS) entry which is preliminary data.</text>
</comment>
<evidence type="ECO:0008006" key="3">
    <source>
        <dbReference type="Google" id="ProtNLM"/>
    </source>
</evidence>
<evidence type="ECO:0000313" key="1">
    <source>
        <dbReference type="EMBL" id="KAK2637370.1"/>
    </source>
</evidence>
<dbReference type="EMBL" id="JANJYI010000009">
    <property type="protein sequence ID" value="KAK2637370.1"/>
    <property type="molecule type" value="Genomic_DNA"/>
</dbReference>
<keyword evidence="2" id="KW-1185">Reference proteome</keyword>
<dbReference type="Proteomes" id="UP001280121">
    <property type="component" value="Unassembled WGS sequence"/>
</dbReference>
<dbReference type="AlphaFoldDB" id="A0AAD9TJN0"/>
<protein>
    <recommendedName>
        <fullName evidence="3">Reverse transcriptase</fullName>
    </recommendedName>
</protein>
<accession>A0AAD9TJN0</accession>
<organism evidence="1 2">
    <name type="scientific">Dipteronia dyeriana</name>
    <dbReference type="NCBI Taxonomy" id="168575"/>
    <lineage>
        <taxon>Eukaryota</taxon>
        <taxon>Viridiplantae</taxon>
        <taxon>Streptophyta</taxon>
        <taxon>Embryophyta</taxon>
        <taxon>Tracheophyta</taxon>
        <taxon>Spermatophyta</taxon>
        <taxon>Magnoliopsida</taxon>
        <taxon>eudicotyledons</taxon>
        <taxon>Gunneridae</taxon>
        <taxon>Pentapetalae</taxon>
        <taxon>rosids</taxon>
        <taxon>malvids</taxon>
        <taxon>Sapindales</taxon>
        <taxon>Sapindaceae</taxon>
        <taxon>Hippocastanoideae</taxon>
        <taxon>Acereae</taxon>
        <taxon>Dipteronia</taxon>
    </lineage>
</organism>
<reference evidence="1" key="1">
    <citation type="journal article" date="2023" name="Plant J.">
        <title>Genome sequences and population genomics provide insights into the demographic history, inbreeding, and mutation load of two 'living fossil' tree species of Dipteronia.</title>
        <authorList>
            <person name="Feng Y."/>
            <person name="Comes H.P."/>
            <person name="Chen J."/>
            <person name="Zhu S."/>
            <person name="Lu R."/>
            <person name="Zhang X."/>
            <person name="Li P."/>
            <person name="Qiu J."/>
            <person name="Olsen K.M."/>
            <person name="Qiu Y."/>
        </authorList>
    </citation>
    <scope>NUCLEOTIDE SEQUENCE</scope>
    <source>
        <strain evidence="1">KIB01</strain>
    </source>
</reference>
<gene>
    <name evidence="1" type="ORF">Ddye_032162</name>
</gene>
<name>A0AAD9TJN0_9ROSI</name>
<proteinExistence type="predicted"/>